<evidence type="ECO:0000256" key="9">
    <source>
        <dbReference type="ARBA" id="ARBA00023077"/>
    </source>
</evidence>
<dbReference type="InterPro" id="IPR012910">
    <property type="entry name" value="Plug_dom"/>
</dbReference>
<evidence type="ECO:0000259" key="15">
    <source>
        <dbReference type="Pfam" id="PF00593"/>
    </source>
</evidence>
<evidence type="ECO:0000256" key="10">
    <source>
        <dbReference type="ARBA" id="ARBA00023136"/>
    </source>
</evidence>
<feature type="domain" description="TonB-dependent receptor-like beta-barrel" evidence="15">
    <location>
        <begin position="368"/>
        <end position="792"/>
    </location>
</feature>
<evidence type="ECO:0000256" key="1">
    <source>
        <dbReference type="ARBA" id="ARBA00004571"/>
    </source>
</evidence>
<evidence type="ECO:0000256" key="7">
    <source>
        <dbReference type="ARBA" id="ARBA00023004"/>
    </source>
</evidence>
<dbReference type="InterPro" id="IPR037066">
    <property type="entry name" value="Plug_dom_sf"/>
</dbReference>
<dbReference type="EMBL" id="BBJS01000036">
    <property type="protein sequence ID" value="GAN14320.1"/>
    <property type="molecule type" value="Genomic_DNA"/>
</dbReference>
<keyword evidence="6 14" id="KW-0732">Signal</keyword>
<reference evidence="17 18" key="1">
    <citation type="submission" date="2014-08" db="EMBL/GenBank/DDBJ databases">
        <title>Whole genome shotgun sequence of Sphingomonas paucimobilis NBRC 13935.</title>
        <authorList>
            <person name="Hosoyama A."/>
            <person name="Hashimoto M."/>
            <person name="Hosoyama Y."/>
            <person name="Noguchi M."/>
            <person name="Uohara A."/>
            <person name="Ohji S."/>
            <person name="Katano-Makiyama Y."/>
            <person name="Ichikawa N."/>
            <person name="Kimura A."/>
            <person name="Yamazoe A."/>
            <person name="Fujita N."/>
        </authorList>
    </citation>
    <scope>NUCLEOTIDE SEQUENCE [LARGE SCALE GENOMIC DNA]</scope>
    <source>
        <strain evidence="17 18">NBRC 13935</strain>
    </source>
</reference>
<comment type="subcellular location">
    <subcellularLocation>
        <location evidence="1 12">Cell outer membrane</location>
        <topology evidence="1 12">Multi-pass membrane protein</topology>
    </subcellularLocation>
</comment>
<protein>
    <submittedName>
        <fullName evidence="17">DNA, contig: SP636</fullName>
    </submittedName>
</protein>
<evidence type="ECO:0000256" key="12">
    <source>
        <dbReference type="PROSITE-ProRule" id="PRU01360"/>
    </source>
</evidence>
<dbReference type="AlphaFoldDB" id="A0A0C9M3F2"/>
<keyword evidence="11 12" id="KW-0998">Cell outer membrane</keyword>
<dbReference type="Pfam" id="PF00593">
    <property type="entry name" value="TonB_dep_Rec_b-barrel"/>
    <property type="match status" value="1"/>
</dbReference>
<dbReference type="GO" id="GO:0009279">
    <property type="term" value="C:cell outer membrane"/>
    <property type="evidence" value="ECO:0007669"/>
    <property type="project" value="UniProtKB-SubCell"/>
</dbReference>
<gene>
    <name evidence="17" type="ORF">SP6_36_00390</name>
</gene>
<dbReference type="PROSITE" id="PS52016">
    <property type="entry name" value="TONB_DEPENDENT_REC_3"/>
    <property type="match status" value="1"/>
</dbReference>
<keyword evidence="2 12" id="KW-0813">Transport</keyword>
<keyword evidence="3 12" id="KW-1134">Transmembrane beta strand</keyword>
<comment type="similarity">
    <text evidence="12 13">Belongs to the TonB-dependent receptor family.</text>
</comment>
<dbReference type="Gene3D" id="2.40.170.20">
    <property type="entry name" value="TonB-dependent receptor, beta-barrel domain"/>
    <property type="match status" value="1"/>
</dbReference>
<evidence type="ECO:0000256" key="4">
    <source>
        <dbReference type="ARBA" id="ARBA00022496"/>
    </source>
</evidence>
<evidence type="ECO:0000256" key="6">
    <source>
        <dbReference type="ARBA" id="ARBA00022729"/>
    </source>
</evidence>
<evidence type="ECO:0000313" key="17">
    <source>
        <dbReference type="EMBL" id="GAN14320.1"/>
    </source>
</evidence>
<dbReference type="Gene3D" id="2.170.130.10">
    <property type="entry name" value="TonB-dependent receptor, plug domain"/>
    <property type="match status" value="1"/>
</dbReference>
<dbReference type="PANTHER" id="PTHR32552">
    <property type="entry name" value="FERRICHROME IRON RECEPTOR-RELATED"/>
    <property type="match status" value="1"/>
</dbReference>
<dbReference type="Proteomes" id="UP000032025">
    <property type="component" value="Unassembled WGS sequence"/>
</dbReference>
<evidence type="ECO:0000256" key="14">
    <source>
        <dbReference type="SAM" id="SignalP"/>
    </source>
</evidence>
<dbReference type="PANTHER" id="PTHR32552:SF89">
    <property type="entry name" value="CATECHOLATE SIDEROPHORE RECEPTOR FIU"/>
    <property type="match status" value="1"/>
</dbReference>
<keyword evidence="5 12" id="KW-0812">Transmembrane</keyword>
<evidence type="ECO:0000256" key="8">
    <source>
        <dbReference type="ARBA" id="ARBA00023065"/>
    </source>
</evidence>
<evidence type="ECO:0000256" key="13">
    <source>
        <dbReference type="RuleBase" id="RU003357"/>
    </source>
</evidence>
<dbReference type="GeneID" id="78527953"/>
<keyword evidence="9 13" id="KW-0798">TonB box</keyword>
<organism evidence="17 18">
    <name type="scientific">Sphingomonas paucimobilis NBRC 13935</name>
    <dbReference type="NCBI Taxonomy" id="1219050"/>
    <lineage>
        <taxon>Bacteria</taxon>
        <taxon>Pseudomonadati</taxon>
        <taxon>Pseudomonadota</taxon>
        <taxon>Alphaproteobacteria</taxon>
        <taxon>Sphingomonadales</taxon>
        <taxon>Sphingomonadaceae</taxon>
        <taxon>Sphingomonas</taxon>
    </lineage>
</organism>
<evidence type="ECO:0000259" key="16">
    <source>
        <dbReference type="Pfam" id="PF07715"/>
    </source>
</evidence>
<keyword evidence="7" id="KW-0408">Iron</keyword>
<sequence length="830" mass="89260">MLLHRLLLSTMPLALLVPVQAQAQSAAFDKPADERTASRSTLNKDVVVTAVARGRDRLDSAISTSSLGQDEILKAAPRSTAEIFRNIPGIRSESSGGDGNANISIRGLPIASGGAKFLQLQEDGLPVLEFGDITFANADIFLRADMNVASVDAIRGGSASTFSSNSPGGVVNMISKTGDVPGGAVMATAGLDYGEYRLDFDYGAKVTDTLRFHVGGFYHQGEGPRRVGYDGTKGGQIKLNVTKEFSGGYIRFYGKFLNDRSAGYLPNPVRVTGTNADPHYESVPGFDIARDALLSRYDTSNVTLDGQNNPTIHDKRDGMHPVVNSFGVETRFDVSGWTVTDRFRYADISGRFISNFPAAVDSAAATATTLGGAGATLRYASGPNSGQAITNFAGLNGNGLLARIVVFDVNLNSLDNVTNDLRASRVFDVGKGELTTTAGFYKSRQTIDTDWLWTSTLMDVRGGGRAALVDVFNAAGVAQTQNGYYAFGADYFGGCCRRSYRVDYNVNAPFGSLNYKIGRIALGASIRYDFGNAQGSIFGSDLGGGRVGTTARDMNGDGVISAAERRVSVIPLTSPAPVDYDWHYLSYSSGINFRVSEPFAMFVRYSRGARANADRLLFGPAVSTVDGHLVNADAAVDYVQQAEAGLKYRKNGMYVNLTGFWAKTEEQNYEATRQIFIDRKYRAYGLELDGAYSYGPFSLMGGATWTDAKIVSDALNPDAVGNTPRRQARLIFQATPQVEFDRITIGANVIGTTSSYAQDSNQLKLPGYTVVNGFVQFHATDRVFVSLNSNNLFNTKGFTEAEDSVIPANGIVRARSINARTTSLSVRVGF</sequence>
<dbReference type="GO" id="GO:0015344">
    <property type="term" value="F:siderophore uptake transmembrane transporter activity"/>
    <property type="evidence" value="ECO:0007669"/>
    <property type="project" value="TreeGrafter"/>
</dbReference>
<feature type="signal peptide" evidence="14">
    <location>
        <begin position="1"/>
        <end position="23"/>
    </location>
</feature>
<evidence type="ECO:0000256" key="11">
    <source>
        <dbReference type="ARBA" id="ARBA00023237"/>
    </source>
</evidence>
<comment type="caution">
    <text evidence="17">The sequence shown here is derived from an EMBL/GenBank/DDBJ whole genome shotgun (WGS) entry which is preliminary data.</text>
</comment>
<dbReference type="InterPro" id="IPR036942">
    <property type="entry name" value="Beta-barrel_TonB_sf"/>
</dbReference>
<keyword evidence="4" id="KW-0410">Iron transport</keyword>
<evidence type="ECO:0000256" key="2">
    <source>
        <dbReference type="ARBA" id="ARBA00022448"/>
    </source>
</evidence>
<dbReference type="Pfam" id="PF07715">
    <property type="entry name" value="Plug"/>
    <property type="match status" value="1"/>
</dbReference>
<feature type="chain" id="PRO_5002199300" evidence="14">
    <location>
        <begin position="24"/>
        <end position="830"/>
    </location>
</feature>
<feature type="domain" description="TonB-dependent receptor plug" evidence="16">
    <location>
        <begin position="58"/>
        <end position="170"/>
    </location>
</feature>
<evidence type="ECO:0000256" key="3">
    <source>
        <dbReference type="ARBA" id="ARBA00022452"/>
    </source>
</evidence>
<dbReference type="InterPro" id="IPR039426">
    <property type="entry name" value="TonB-dep_rcpt-like"/>
</dbReference>
<dbReference type="InterPro" id="IPR000531">
    <property type="entry name" value="Beta-barrel_TonB"/>
</dbReference>
<evidence type="ECO:0000313" key="18">
    <source>
        <dbReference type="Proteomes" id="UP000032025"/>
    </source>
</evidence>
<keyword evidence="18" id="KW-1185">Reference proteome</keyword>
<dbReference type="RefSeq" id="WP_007404840.1">
    <property type="nucleotide sequence ID" value="NZ_BBJS01000036.1"/>
</dbReference>
<dbReference type="SUPFAM" id="SSF56935">
    <property type="entry name" value="Porins"/>
    <property type="match status" value="1"/>
</dbReference>
<evidence type="ECO:0000256" key="5">
    <source>
        <dbReference type="ARBA" id="ARBA00022692"/>
    </source>
</evidence>
<accession>A0A0C9M3F2</accession>
<name>A0A0C9M3F2_SPHPI</name>
<keyword evidence="8" id="KW-0406">Ion transport</keyword>
<keyword evidence="10 12" id="KW-0472">Membrane</keyword>
<proteinExistence type="inferred from homology"/>